<gene>
    <name evidence="2" type="ORF">GALMADRAFT_276498</name>
</gene>
<accession>A0A067TF98</accession>
<keyword evidence="3" id="KW-1185">Reference proteome</keyword>
<feature type="domain" description="Enoyl reductase (ER)" evidence="1">
    <location>
        <begin position="20"/>
        <end position="345"/>
    </location>
</feature>
<dbReference type="Gene3D" id="3.90.180.10">
    <property type="entry name" value="Medium-chain alcohol dehydrogenases, catalytic domain"/>
    <property type="match status" value="1"/>
</dbReference>
<dbReference type="CDD" id="cd08267">
    <property type="entry name" value="MDR1"/>
    <property type="match status" value="1"/>
</dbReference>
<dbReference type="InterPro" id="IPR013154">
    <property type="entry name" value="ADH-like_N"/>
</dbReference>
<dbReference type="InterPro" id="IPR036291">
    <property type="entry name" value="NAD(P)-bd_dom_sf"/>
</dbReference>
<dbReference type="STRING" id="685588.A0A067TF98"/>
<dbReference type="SUPFAM" id="SSF51735">
    <property type="entry name" value="NAD(P)-binding Rossmann-fold domains"/>
    <property type="match status" value="1"/>
</dbReference>
<dbReference type="Pfam" id="PF08240">
    <property type="entry name" value="ADH_N"/>
    <property type="match status" value="1"/>
</dbReference>
<dbReference type="PANTHER" id="PTHR11695:SF294">
    <property type="entry name" value="RETICULON-4-INTERACTING PROTEIN 1, MITOCHONDRIAL"/>
    <property type="match status" value="1"/>
</dbReference>
<dbReference type="PANTHER" id="PTHR11695">
    <property type="entry name" value="ALCOHOL DEHYDROGENASE RELATED"/>
    <property type="match status" value="1"/>
</dbReference>
<protein>
    <recommendedName>
        <fullName evidence="1">Enoyl reductase (ER) domain-containing protein</fullName>
    </recommendedName>
</protein>
<evidence type="ECO:0000259" key="1">
    <source>
        <dbReference type="SMART" id="SM00829"/>
    </source>
</evidence>
<dbReference type="SMART" id="SM00829">
    <property type="entry name" value="PKS_ER"/>
    <property type="match status" value="1"/>
</dbReference>
<dbReference type="Gene3D" id="3.40.50.720">
    <property type="entry name" value="NAD(P)-binding Rossmann-like Domain"/>
    <property type="match status" value="1"/>
</dbReference>
<evidence type="ECO:0000313" key="3">
    <source>
        <dbReference type="Proteomes" id="UP000027222"/>
    </source>
</evidence>
<dbReference type="InterPro" id="IPR050700">
    <property type="entry name" value="YIM1/Zinc_Alcohol_DH_Fams"/>
</dbReference>
<dbReference type="AlphaFoldDB" id="A0A067TF98"/>
<dbReference type="Pfam" id="PF13602">
    <property type="entry name" value="ADH_zinc_N_2"/>
    <property type="match status" value="1"/>
</dbReference>
<reference evidence="3" key="1">
    <citation type="journal article" date="2014" name="Proc. Natl. Acad. Sci. U.S.A.">
        <title>Extensive sampling of basidiomycete genomes demonstrates inadequacy of the white-rot/brown-rot paradigm for wood decay fungi.</title>
        <authorList>
            <person name="Riley R."/>
            <person name="Salamov A.A."/>
            <person name="Brown D.W."/>
            <person name="Nagy L.G."/>
            <person name="Floudas D."/>
            <person name="Held B.W."/>
            <person name="Levasseur A."/>
            <person name="Lombard V."/>
            <person name="Morin E."/>
            <person name="Otillar R."/>
            <person name="Lindquist E.A."/>
            <person name="Sun H."/>
            <person name="LaButti K.M."/>
            <person name="Schmutz J."/>
            <person name="Jabbour D."/>
            <person name="Luo H."/>
            <person name="Baker S.E."/>
            <person name="Pisabarro A.G."/>
            <person name="Walton J.D."/>
            <person name="Blanchette R.A."/>
            <person name="Henrissat B."/>
            <person name="Martin F."/>
            <person name="Cullen D."/>
            <person name="Hibbett D.S."/>
            <person name="Grigoriev I.V."/>
        </authorList>
    </citation>
    <scope>NUCLEOTIDE SEQUENCE [LARGE SCALE GENOMIC DNA]</scope>
    <source>
        <strain evidence="3">CBS 339.88</strain>
    </source>
</reference>
<dbReference type="OrthoDB" id="3509362at2759"/>
<proteinExistence type="predicted"/>
<name>A0A067TF98_GALM3</name>
<dbReference type="InterPro" id="IPR011032">
    <property type="entry name" value="GroES-like_sf"/>
</dbReference>
<evidence type="ECO:0000313" key="2">
    <source>
        <dbReference type="EMBL" id="KDR81831.1"/>
    </source>
</evidence>
<dbReference type="GO" id="GO:0005739">
    <property type="term" value="C:mitochondrion"/>
    <property type="evidence" value="ECO:0007669"/>
    <property type="project" value="TreeGrafter"/>
</dbReference>
<organism evidence="2 3">
    <name type="scientific">Galerina marginata (strain CBS 339.88)</name>
    <dbReference type="NCBI Taxonomy" id="685588"/>
    <lineage>
        <taxon>Eukaryota</taxon>
        <taxon>Fungi</taxon>
        <taxon>Dikarya</taxon>
        <taxon>Basidiomycota</taxon>
        <taxon>Agaricomycotina</taxon>
        <taxon>Agaricomycetes</taxon>
        <taxon>Agaricomycetidae</taxon>
        <taxon>Agaricales</taxon>
        <taxon>Agaricineae</taxon>
        <taxon>Strophariaceae</taxon>
        <taxon>Galerina</taxon>
    </lineage>
</organism>
<dbReference type="EMBL" id="KL142370">
    <property type="protein sequence ID" value="KDR81831.1"/>
    <property type="molecule type" value="Genomic_DNA"/>
</dbReference>
<dbReference type="InterPro" id="IPR020843">
    <property type="entry name" value="ER"/>
</dbReference>
<dbReference type="GO" id="GO:0016491">
    <property type="term" value="F:oxidoreductase activity"/>
    <property type="evidence" value="ECO:0007669"/>
    <property type="project" value="InterPro"/>
</dbReference>
<dbReference type="Proteomes" id="UP000027222">
    <property type="component" value="Unassembled WGS sequence"/>
</dbReference>
<sequence length="352" mass="38360">MANIPDVQRAWTVVRRGTPSTALEFKTDWPVPKNLEAGEVLVKIQAAALNPIAFKLMRFLPNFIAKRPLVAEHDFSGVVVNANGTRFSKGDNVFGWIPMDVQMKTHQGALAEYAKVPADHIVIRPPNVTPTQAAGITLTAMTAYQALETGAKIEADQTVFVNGGSTAVGAYAIQYAKWKGAKVVAAASGKNEAFVRKMGADEFIDYTKQPLAQYLSNNPPTTKYQVVYDTVGLIDPSLYTYSAKYLAPNGLFISTGALPKSLALSEIWLAFKTLGAVTIPAWLGNVNRKYAMYLVENKAQDLQAVQKLFADGSMKPVVDSVFEFKDVHKAYERILSGRATGKVVVKIDPTVD</sequence>
<dbReference type="HOGENOM" id="CLU_026673_3_3_1"/>
<dbReference type="SUPFAM" id="SSF50129">
    <property type="entry name" value="GroES-like"/>
    <property type="match status" value="1"/>
</dbReference>